<dbReference type="Proteomes" id="UP000832011">
    <property type="component" value="Chromosome"/>
</dbReference>
<dbReference type="InterPro" id="IPR016633">
    <property type="entry name" value="EarP"/>
</dbReference>
<comment type="function">
    <text evidence="3">Protein-arginine rhamnosyltransferase that catalyzes the transfer of a single rhamnose to elongation factor P (EF-P) on 'Lys-32', a modification required for EF-P-dependent rescue of polyproline stalled ribosomes.</text>
</comment>
<evidence type="ECO:0000313" key="8">
    <source>
        <dbReference type="EMBL" id="UOO88584.1"/>
    </source>
</evidence>
<dbReference type="NCBIfam" id="TIGR03837">
    <property type="entry name" value="efp_Arg_rhamno"/>
    <property type="match status" value="1"/>
</dbReference>
<keyword evidence="1" id="KW-0328">Glycosyltransferase</keyword>
<comment type="similarity">
    <text evidence="4">Belongs to the glycosyltransferase 104 family.</text>
</comment>
<gene>
    <name evidence="8" type="primary">earP</name>
    <name evidence="8" type="ORF">LVJ82_14095</name>
</gene>
<organism evidence="8 9">
    <name type="scientific">Vitreoscilla massiliensis</name>
    <dbReference type="NCBI Taxonomy" id="1689272"/>
    <lineage>
        <taxon>Bacteria</taxon>
        <taxon>Pseudomonadati</taxon>
        <taxon>Pseudomonadota</taxon>
        <taxon>Betaproteobacteria</taxon>
        <taxon>Neisseriales</taxon>
        <taxon>Neisseriaceae</taxon>
        <taxon>Vitreoscilla</taxon>
    </lineage>
</organism>
<evidence type="ECO:0000256" key="3">
    <source>
        <dbReference type="ARBA" id="ARBA00024303"/>
    </source>
</evidence>
<evidence type="ECO:0000313" key="9">
    <source>
        <dbReference type="Proteomes" id="UP000832011"/>
    </source>
</evidence>
<evidence type="ECO:0000256" key="4">
    <source>
        <dbReference type="ARBA" id="ARBA00024346"/>
    </source>
</evidence>
<proteinExistence type="inferred from homology"/>
<name>A0ABY4DYI3_9NEIS</name>
<sequence>MDTKKHTVWLFCRVIDNFGDIGVSWRLAKQLVQEQQCQVVLWVDDVTALQALLPQVDTTALHARYEGIAVLRWQDEAIAPLLEKVPNADVVIETFACEVPDAVKQWMVGKPVLWLNLEYLTAEAWVEDVHLLPSLQGNGVKKYFFCPGFSGKTGGVSYEQDLLKQSLPVNAAQQQYLRQKHHLPEFINSLHVYVFGYVDAMWPKWLRMWQHGEQRTVVWLAQGGLLQDLQTHFPELLALQQVGDVVRMKSVSVCLVPFVPQDAFDEVLQAADVCVVRGEDSVLRALWQGRLFWWQIYRQDDNAHHVKLHAFWQCCWQQLQSLQAALNEDVWQAFQALSDELNGVLELDDGKRAQVWHTVLNQQAELAEALQLWRKQLWQQQSLATQLANFMRLQLK</sequence>
<dbReference type="Pfam" id="PF10093">
    <property type="entry name" value="EarP"/>
    <property type="match status" value="1"/>
</dbReference>
<keyword evidence="8" id="KW-0648">Protein biosynthesis</keyword>
<evidence type="ECO:0000256" key="6">
    <source>
        <dbReference type="ARBA" id="ARBA00030025"/>
    </source>
</evidence>
<evidence type="ECO:0000256" key="2">
    <source>
        <dbReference type="ARBA" id="ARBA00022679"/>
    </source>
</evidence>
<dbReference type="RefSeq" id="WP_058357726.1">
    <property type="nucleotide sequence ID" value="NZ_CABKVG010000010.1"/>
</dbReference>
<comment type="catalytic activity">
    <reaction evidence="7">
        <text>dTDP-beta-L-rhamnose + L-arginyl-[protein] = N(omega)-(alpha-L-rhamnosyl)-L-arginyl-[protein] + dTDP + H(+)</text>
        <dbReference type="Rhea" id="RHEA:66692"/>
        <dbReference type="Rhea" id="RHEA-COMP:10532"/>
        <dbReference type="Rhea" id="RHEA-COMP:17096"/>
        <dbReference type="ChEBI" id="CHEBI:15378"/>
        <dbReference type="ChEBI" id="CHEBI:29965"/>
        <dbReference type="ChEBI" id="CHEBI:57510"/>
        <dbReference type="ChEBI" id="CHEBI:58369"/>
        <dbReference type="ChEBI" id="CHEBI:167445"/>
    </reaction>
    <physiologicalReaction direction="left-to-right" evidence="7">
        <dbReference type="Rhea" id="RHEA:66693"/>
    </physiologicalReaction>
</comment>
<reference evidence="8 9" key="1">
    <citation type="journal article" date="2022" name="Res Sq">
        <title>Evolution of multicellular longitudinally dividing oral cavity symbionts (Neisseriaceae).</title>
        <authorList>
            <person name="Nyongesa S."/>
            <person name="Weber P."/>
            <person name="Bernet E."/>
            <person name="Pullido F."/>
            <person name="Nieckarz M."/>
            <person name="Delaby M."/>
            <person name="Nieves C."/>
            <person name="Viehboeck T."/>
            <person name="Krause N."/>
            <person name="Rivera-Millot A."/>
            <person name="Nakamura A."/>
            <person name="Vischer N."/>
            <person name="VanNieuwenhze M."/>
            <person name="Brun Y."/>
            <person name="Cava F."/>
            <person name="Bulgheresi S."/>
            <person name="Veyrier F."/>
        </authorList>
    </citation>
    <scope>NUCLEOTIDE SEQUENCE [LARGE SCALE GENOMIC DNA]</scope>
    <source>
        <strain evidence="8 9">SN4</strain>
    </source>
</reference>
<keyword evidence="9" id="KW-1185">Reference proteome</keyword>
<dbReference type="PIRSF" id="PIRSF015557">
    <property type="entry name" value="UCP015557"/>
    <property type="match status" value="1"/>
</dbReference>
<evidence type="ECO:0000256" key="5">
    <source>
        <dbReference type="ARBA" id="ARBA00024416"/>
    </source>
</evidence>
<evidence type="ECO:0000256" key="1">
    <source>
        <dbReference type="ARBA" id="ARBA00022676"/>
    </source>
</evidence>
<evidence type="ECO:0000256" key="7">
    <source>
        <dbReference type="ARBA" id="ARBA00048472"/>
    </source>
</evidence>
<protein>
    <recommendedName>
        <fullName evidence="5">Protein-arginine rhamnosyltransferase</fullName>
    </recommendedName>
    <alternativeName>
        <fullName evidence="6">EF-P arginine rhamnosyltransferase</fullName>
    </alternativeName>
</protein>
<dbReference type="GO" id="GO:0003746">
    <property type="term" value="F:translation elongation factor activity"/>
    <property type="evidence" value="ECO:0007669"/>
    <property type="project" value="UniProtKB-KW"/>
</dbReference>
<keyword evidence="8" id="KW-0251">Elongation factor</keyword>
<accession>A0ABY4DYI3</accession>
<keyword evidence="2" id="KW-0808">Transferase</keyword>
<dbReference type="EMBL" id="CP091511">
    <property type="protein sequence ID" value="UOO88584.1"/>
    <property type="molecule type" value="Genomic_DNA"/>
</dbReference>